<keyword evidence="3" id="KW-1185">Reference proteome</keyword>
<evidence type="ECO:0000256" key="1">
    <source>
        <dbReference type="SAM" id="MobiDB-lite"/>
    </source>
</evidence>
<organism evidence="2 3">
    <name type="scientific">Botrytis paeoniae</name>
    <dbReference type="NCBI Taxonomy" id="278948"/>
    <lineage>
        <taxon>Eukaryota</taxon>
        <taxon>Fungi</taxon>
        <taxon>Dikarya</taxon>
        <taxon>Ascomycota</taxon>
        <taxon>Pezizomycotina</taxon>
        <taxon>Leotiomycetes</taxon>
        <taxon>Helotiales</taxon>
        <taxon>Sclerotiniaceae</taxon>
        <taxon>Botrytis</taxon>
    </lineage>
</organism>
<dbReference type="AlphaFoldDB" id="A0A4Z1FA55"/>
<gene>
    <name evidence="2" type="ORF">BPAE_0386g00060</name>
</gene>
<protein>
    <submittedName>
        <fullName evidence="2">Uncharacterized protein</fullName>
    </submittedName>
</protein>
<evidence type="ECO:0000313" key="2">
    <source>
        <dbReference type="EMBL" id="TGO18321.1"/>
    </source>
</evidence>
<feature type="compositionally biased region" description="Basic and acidic residues" evidence="1">
    <location>
        <begin position="69"/>
        <end position="78"/>
    </location>
</feature>
<sequence>MPGSIYWENWSATAVDGSVAELNKEQKHASKSAQKEEALREQRLRNFYSESGREAPWSSVNRRGLGGGEGDREGTKTR</sequence>
<feature type="compositionally biased region" description="Basic and acidic residues" evidence="1">
    <location>
        <begin position="23"/>
        <end position="44"/>
    </location>
</feature>
<comment type="caution">
    <text evidence="2">The sequence shown here is derived from an EMBL/GenBank/DDBJ whole genome shotgun (WGS) entry which is preliminary data.</text>
</comment>
<evidence type="ECO:0000313" key="3">
    <source>
        <dbReference type="Proteomes" id="UP000297910"/>
    </source>
</evidence>
<dbReference type="Proteomes" id="UP000297910">
    <property type="component" value="Unassembled WGS sequence"/>
</dbReference>
<reference evidence="2 3" key="1">
    <citation type="submission" date="2017-12" db="EMBL/GenBank/DDBJ databases">
        <title>Comparative genomics of Botrytis spp.</title>
        <authorList>
            <person name="Valero-Jimenez C.A."/>
            <person name="Tapia P."/>
            <person name="Veloso J."/>
            <person name="Silva-Moreno E."/>
            <person name="Staats M."/>
            <person name="Valdes J.H."/>
            <person name="Van Kan J.A.L."/>
        </authorList>
    </citation>
    <scope>NUCLEOTIDE SEQUENCE [LARGE SCALE GENOMIC DNA]</scope>
    <source>
        <strain evidence="2 3">Bp0003</strain>
    </source>
</reference>
<proteinExistence type="predicted"/>
<name>A0A4Z1FA55_9HELO</name>
<dbReference type="EMBL" id="PQXI01000384">
    <property type="protein sequence ID" value="TGO18321.1"/>
    <property type="molecule type" value="Genomic_DNA"/>
</dbReference>
<feature type="region of interest" description="Disordered" evidence="1">
    <location>
        <begin position="23"/>
        <end position="78"/>
    </location>
</feature>
<accession>A0A4Z1FA55</accession>